<feature type="transmembrane region" description="Helical" evidence="6">
    <location>
        <begin position="339"/>
        <end position="361"/>
    </location>
</feature>
<dbReference type="GO" id="GO:0006883">
    <property type="term" value="P:intracellular sodium ion homeostasis"/>
    <property type="evidence" value="ECO:0007669"/>
    <property type="project" value="TreeGrafter"/>
</dbReference>
<evidence type="ECO:0000256" key="1">
    <source>
        <dbReference type="ARBA" id="ARBA00004651"/>
    </source>
</evidence>
<dbReference type="GO" id="GO:0005886">
    <property type="term" value="C:plasma membrane"/>
    <property type="evidence" value="ECO:0007669"/>
    <property type="project" value="UniProtKB-SubCell"/>
</dbReference>
<dbReference type="Pfam" id="PF00689">
    <property type="entry name" value="Cation_ATPase_C"/>
    <property type="match status" value="1"/>
</dbReference>
<feature type="transmembrane region" description="Helical" evidence="6">
    <location>
        <begin position="163"/>
        <end position="185"/>
    </location>
</feature>
<feature type="transmembrane region" description="Helical" evidence="6">
    <location>
        <begin position="297"/>
        <end position="318"/>
    </location>
</feature>
<dbReference type="InterPro" id="IPR023298">
    <property type="entry name" value="ATPase_P-typ_TM_dom_sf"/>
</dbReference>
<dbReference type="InterPro" id="IPR050510">
    <property type="entry name" value="Cation_transp_ATPase_P-type"/>
</dbReference>
<dbReference type="GO" id="GO:0016887">
    <property type="term" value="F:ATP hydrolysis activity"/>
    <property type="evidence" value="ECO:0007669"/>
    <property type="project" value="InterPro"/>
</dbReference>
<dbReference type="InterPro" id="IPR023214">
    <property type="entry name" value="HAD_sf"/>
</dbReference>
<dbReference type="InterPro" id="IPR036412">
    <property type="entry name" value="HAD-like_sf"/>
</dbReference>
<keyword evidence="9" id="KW-1185">Reference proteome</keyword>
<sequence length="408" mass="45828">MVTGDYGVTAAAIAHNIGIFTTSEPDTFDTIRRGMTPTAEELQRERLAGNGRSLLLEGTSVARLMAQDWDIVCEYDEIVFSRTTPEQKLRIVNEFRDRENVVAVTGDGVNDAPALRAADVGVAVVTGSDVAIEAADLVLMDQFDSIVEAVRLGRLVFQNLQKVIAYLLPAGSWSEIWPVLVNVFFGVPLPLSVFLMIVICVFTDLFLSLSLIMEKQEFDLLSLPPRNAKRDHLINLKIYAQAYLFTGFMETVCAHSMFFFYMWKYAGFPIHELFFLFEGYAEGYHGYTLDELTNFNATGQCVYFVTLLFLQWGNILAVRNRRLSIVQADPITKERRNPWLIASAIISLAIAIFVTEVPGIQKLFGTAPVPIEFWLIPVPLALGILFMDEIRKLVVRLFPRGPIARVAW</sequence>
<dbReference type="GO" id="GO:0036376">
    <property type="term" value="P:sodium ion export across plasma membrane"/>
    <property type="evidence" value="ECO:0007669"/>
    <property type="project" value="TreeGrafter"/>
</dbReference>
<evidence type="ECO:0000313" key="9">
    <source>
        <dbReference type="Proteomes" id="UP000711996"/>
    </source>
</evidence>
<evidence type="ECO:0000313" key="8">
    <source>
        <dbReference type="EMBL" id="KAF4847205.1"/>
    </source>
</evidence>
<dbReference type="GO" id="GO:1990573">
    <property type="term" value="P:potassium ion import across plasma membrane"/>
    <property type="evidence" value="ECO:0007669"/>
    <property type="project" value="TreeGrafter"/>
</dbReference>
<dbReference type="AlphaFoldDB" id="A0A9P5BPS6"/>
<dbReference type="NCBIfam" id="TIGR01494">
    <property type="entry name" value="ATPase_P-type"/>
    <property type="match status" value="1"/>
</dbReference>
<protein>
    <submittedName>
        <fullName evidence="8">Potassium-transporting ATPase alpha chain 1</fullName>
    </submittedName>
</protein>
<keyword evidence="3 6" id="KW-0812">Transmembrane</keyword>
<dbReference type="SUPFAM" id="SSF56784">
    <property type="entry name" value="HAD-like"/>
    <property type="match status" value="1"/>
</dbReference>
<reference evidence="8" key="1">
    <citation type="submission" date="2019-06" db="EMBL/GenBank/DDBJ databases">
        <authorList>
            <person name="Gan P."/>
            <person name="Shirasu K."/>
        </authorList>
    </citation>
    <scope>NUCLEOTIDE SEQUENCE [LARGE SCALE GENOMIC DNA]</scope>
    <source>
        <strain evidence="8">CAD2</strain>
    </source>
</reference>
<comment type="subcellular location">
    <subcellularLocation>
        <location evidence="1">Cell membrane</location>
        <topology evidence="1">Multi-pass membrane protein</topology>
    </subcellularLocation>
</comment>
<dbReference type="EMBL" id="QPMT01000060">
    <property type="protein sequence ID" value="KAF4847205.1"/>
    <property type="molecule type" value="Genomic_DNA"/>
</dbReference>
<accession>A0A9P5BPS6</accession>
<name>A0A9P5BPS6_COLSI</name>
<dbReference type="GO" id="GO:1902600">
    <property type="term" value="P:proton transmembrane transport"/>
    <property type="evidence" value="ECO:0007669"/>
    <property type="project" value="TreeGrafter"/>
</dbReference>
<dbReference type="InterPro" id="IPR006068">
    <property type="entry name" value="ATPase_P-typ_cation-transptr_C"/>
</dbReference>
<dbReference type="GO" id="GO:0030007">
    <property type="term" value="P:intracellular potassium ion homeostasis"/>
    <property type="evidence" value="ECO:0007669"/>
    <property type="project" value="TreeGrafter"/>
</dbReference>
<feature type="domain" description="Cation-transporting P-type ATPase C-terminal" evidence="7">
    <location>
        <begin position="188"/>
        <end position="394"/>
    </location>
</feature>
<keyword evidence="5 6" id="KW-0472">Membrane</keyword>
<feature type="transmembrane region" description="Helical" evidence="6">
    <location>
        <begin position="242"/>
        <end position="263"/>
    </location>
</feature>
<dbReference type="OrthoDB" id="158672at2759"/>
<dbReference type="PRINTS" id="PR00120">
    <property type="entry name" value="HATPASE"/>
</dbReference>
<dbReference type="InterPro" id="IPR001757">
    <property type="entry name" value="P_typ_ATPase"/>
</dbReference>
<proteinExistence type="predicted"/>
<evidence type="ECO:0000256" key="2">
    <source>
        <dbReference type="ARBA" id="ARBA00022475"/>
    </source>
</evidence>
<evidence type="ECO:0000256" key="3">
    <source>
        <dbReference type="ARBA" id="ARBA00022692"/>
    </source>
</evidence>
<comment type="caution">
    <text evidence="8">The sequence shown here is derived from an EMBL/GenBank/DDBJ whole genome shotgun (WGS) entry which is preliminary data.</text>
</comment>
<feature type="transmembrane region" description="Helical" evidence="6">
    <location>
        <begin position="373"/>
        <end position="390"/>
    </location>
</feature>
<dbReference type="PANTHER" id="PTHR43294:SF21">
    <property type="entry name" value="CATION TRANSPORTING ATPASE"/>
    <property type="match status" value="1"/>
</dbReference>
<keyword evidence="2" id="KW-1003">Cell membrane</keyword>
<feature type="transmembrane region" description="Helical" evidence="6">
    <location>
        <begin position="191"/>
        <end position="212"/>
    </location>
</feature>
<dbReference type="GO" id="GO:0005391">
    <property type="term" value="F:P-type sodium:potassium-exchanging transporter activity"/>
    <property type="evidence" value="ECO:0007669"/>
    <property type="project" value="TreeGrafter"/>
</dbReference>
<dbReference type="Gene3D" id="3.40.50.1000">
    <property type="entry name" value="HAD superfamily/HAD-like"/>
    <property type="match status" value="1"/>
</dbReference>
<dbReference type="PRINTS" id="PR00119">
    <property type="entry name" value="CATATPASE"/>
</dbReference>
<evidence type="ECO:0000256" key="4">
    <source>
        <dbReference type="ARBA" id="ARBA00022989"/>
    </source>
</evidence>
<evidence type="ECO:0000259" key="7">
    <source>
        <dbReference type="Pfam" id="PF00689"/>
    </source>
</evidence>
<evidence type="ECO:0000256" key="6">
    <source>
        <dbReference type="SAM" id="Phobius"/>
    </source>
</evidence>
<dbReference type="Proteomes" id="UP000711996">
    <property type="component" value="Unassembled WGS sequence"/>
</dbReference>
<dbReference type="PANTHER" id="PTHR43294">
    <property type="entry name" value="SODIUM/POTASSIUM-TRANSPORTING ATPASE SUBUNIT ALPHA"/>
    <property type="match status" value="1"/>
</dbReference>
<dbReference type="GO" id="GO:0005524">
    <property type="term" value="F:ATP binding"/>
    <property type="evidence" value="ECO:0007669"/>
    <property type="project" value="InterPro"/>
</dbReference>
<organism evidence="8 9">
    <name type="scientific">Colletotrichum siamense</name>
    <name type="common">Anthracnose fungus</name>
    <dbReference type="NCBI Taxonomy" id="690259"/>
    <lineage>
        <taxon>Eukaryota</taxon>
        <taxon>Fungi</taxon>
        <taxon>Dikarya</taxon>
        <taxon>Ascomycota</taxon>
        <taxon>Pezizomycotina</taxon>
        <taxon>Sordariomycetes</taxon>
        <taxon>Hypocreomycetidae</taxon>
        <taxon>Glomerellales</taxon>
        <taxon>Glomerellaceae</taxon>
        <taxon>Colletotrichum</taxon>
        <taxon>Colletotrichum gloeosporioides species complex</taxon>
    </lineage>
</organism>
<dbReference type="Pfam" id="PF00702">
    <property type="entry name" value="Hydrolase"/>
    <property type="match status" value="1"/>
</dbReference>
<dbReference type="SUPFAM" id="SSF81665">
    <property type="entry name" value="Calcium ATPase, transmembrane domain M"/>
    <property type="match status" value="1"/>
</dbReference>
<keyword evidence="4 6" id="KW-1133">Transmembrane helix</keyword>
<dbReference type="Gene3D" id="1.20.1110.10">
    <property type="entry name" value="Calcium-transporting ATPase, transmembrane domain"/>
    <property type="match status" value="1"/>
</dbReference>
<evidence type="ECO:0000256" key="5">
    <source>
        <dbReference type="ARBA" id="ARBA00023136"/>
    </source>
</evidence>
<gene>
    <name evidence="8" type="primary">Atp4a</name>
    <name evidence="8" type="ORF">CGCSCA2_v012788</name>
</gene>